<sequence>MAQAPMRLVVGGNLAIKGSLAKAGQYLLASRVFTSDLVRNFAELSLDYNPIHLDADSAREANGYEKPIVHGMLYSSMFSAMFATKLPGSIYRSQTLSFHAPVYIDDEVEARIDVVTIRQRRNLTILTCNTKICVIGGARTGLLAVDGKAKVVTTT</sequence>
<dbReference type="CDD" id="cd03449">
    <property type="entry name" value="R_hydratase"/>
    <property type="match status" value="1"/>
</dbReference>
<dbReference type="AlphaFoldDB" id="A0A6S8G3B6"/>
<protein>
    <recommendedName>
        <fullName evidence="1">MaoC-like domain-containing protein</fullName>
    </recommendedName>
</protein>
<organism evidence="3">
    <name type="scientific">Aplanochytrium stocchinoi</name>
    <dbReference type="NCBI Taxonomy" id="215587"/>
    <lineage>
        <taxon>Eukaryota</taxon>
        <taxon>Sar</taxon>
        <taxon>Stramenopiles</taxon>
        <taxon>Bigyra</taxon>
        <taxon>Labyrinthulomycetes</taxon>
        <taxon>Thraustochytrida</taxon>
        <taxon>Thraustochytriidae</taxon>
        <taxon>Aplanochytrium</taxon>
    </lineage>
</organism>
<dbReference type="EMBL" id="HBIN01023127">
    <property type="protein sequence ID" value="CAE0447830.1"/>
    <property type="molecule type" value="Transcribed_RNA"/>
</dbReference>
<dbReference type="Gene3D" id="3.10.129.10">
    <property type="entry name" value="Hotdog Thioesterase"/>
    <property type="match status" value="1"/>
</dbReference>
<dbReference type="SUPFAM" id="SSF54637">
    <property type="entry name" value="Thioesterase/thiol ester dehydrase-isomerase"/>
    <property type="match status" value="1"/>
</dbReference>
<accession>A0A6S8G3B6</accession>
<dbReference type="PANTHER" id="PTHR43437">
    <property type="entry name" value="HYDROXYACYL-THIOESTER DEHYDRATASE TYPE 2, MITOCHONDRIAL-RELATED"/>
    <property type="match status" value="1"/>
</dbReference>
<dbReference type="Pfam" id="PF01575">
    <property type="entry name" value="MaoC_dehydratas"/>
    <property type="match status" value="1"/>
</dbReference>
<reference evidence="3" key="1">
    <citation type="submission" date="2021-01" db="EMBL/GenBank/DDBJ databases">
        <authorList>
            <person name="Corre E."/>
            <person name="Pelletier E."/>
            <person name="Niang G."/>
            <person name="Scheremetjew M."/>
            <person name="Finn R."/>
            <person name="Kale V."/>
            <person name="Holt S."/>
            <person name="Cochrane G."/>
            <person name="Meng A."/>
            <person name="Brown T."/>
            <person name="Cohen L."/>
        </authorList>
    </citation>
    <scope>NUCLEOTIDE SEQUENCE</scope>
    <source>
        <strain evidence="3">GSBS06</strain>
    </source>
</reference>
<dbReference type="GO" id="GO:0019171">
    <property type="term" value="F:(3R)-hydroxyacyl-[acyl-carrier-protein] dehydratase activity"/>
    <property type="evidence" value="ECO:0007669"/>
    <property type="project" value="TreeGrafter"/>
</dbReference>
<gene>
    <name evidence="2" type="ORF">ASTO00021_LOCUS17794</name>
    <name evidence="3" type="ORF">ASTO00021_LOCUS17795</name>
</gene>
<dbReference type="GO" id="GO:0005739">
    <property type="term" value="C:mitochondrion"/>
    <property type="evidence" value="ECO:0007669"/>
    <property type="project" value="TreeGrafter"/>
</dbReference>
<evidence type="ECO:0000259" key="1">
    <source>
        <dbReference type="Pfam" id="PF01575"/>
    </source>
</evidence>
<feature type="domain" description="MaoC-like" evidence="1">
    <location>
        <begin position="30"/>
        <end position="123"/>
    </location>
</feature>
<proteinExistence type="predicted"/>
<dbReference type="InterPro" id="IPR050965">
    <property type="entry name" value="UPF0336/Enoyl-CoA_hydratase"/>
</dbReference>
<dbReference type="PANTHER" id="PTHR43437:SF3">
    <property type="entry name" value="HYDROXYACYL-THIOESTER DEHYDRATASE TYPE 2, MITOCHONDRIAL"/>
    <property type="match status" value="1"/>
</dbReference>
<dbReference type="InterPro" id="IPR002539">
    <property type="entry name" value="MaoC-like_dom"/>
</dbReference>
<evidence type="ECO:0000313" key="3">
    <source>
        <dbReference type="EMBL" id="CAE0447831.1"/>
    </source>
</evidence>
<dbReference type="GO" id="GO:0006633">
    <property type="term" value="P:fatty acid biosynthetic process"/>
    <property type="evidence" value="ECO:0007669"/>
    <property type="project" value="TreeGrafter"/>
</dbReference>
<evidence type="ECO:0000313" key="2">
    <source>
        <dbReference type="EMBL" id="CAE0447830.1"/>
    </source>
</evidence>
<dbReference type="EMBL" id="HBIN01023128">
    <property type="protein sequence ID" value="CAE0447831.1"/>
    <property type="molecule type" value="Transcribed_RNA"/>
</dbReference>
<dbReference type="InterPro" id="IPR029069">
    <property type="entry name" value="HotDog_dom_sf"/>
</dbReference>
<name>A0A6S8G3B6_9STRA</name>